<protein>
    <submittedName>
        <fullName evidence="1">DNA polymerase III subunit chi</fullName>
    </submittedName>
</protein>
<dbReference type="PANTHER" id="PTHR38767">
    <property type="entry name" value="DNA POLYMERASE III SUBUNIT CHI"/>
    <property type="match status" value="1"/>
</dbReference>
<accession>A0A2P5T247</accession>
<dbReference type="GO" id="GO:0003887">
    <property type="term" value="F:DNA-directed DNA polymerase activity"/>
    <property type="evidence" value="ECO:0007669"/>
    <property type="project" value="InterPro"/>
</dbReference>
<proteinExistence type="predicted"/>
<dbReference type="Proteomes" id="UP000295937">
    <property type="component" value="Unassembled WGS sequence"/>
</dbReference>
<evidence type="ECO:0000313" key="2">
    <source>
        <dbReference type="Proteomes" id="UP000295937"/>
    </source>
</evidence>
<dbReference type="GO" id="GO:0003677">
    <property type="term" value="F:DNA binding"/>
    <property type="evidence" value="ECO:0007669"/>
    <property type="project" value="InterPro"/>
</dbReference>
<dbReference type="InterPro" id="IPR007459">
    <property type="entry name" value="DNA_pol3_chi"/>
</dbReference>
<dbReference type="GO" id="GO:0032298">
    <property type="term" value="P:positive regulation of DNA-templated DNA replication initiation"/>
    <property type="evidence" value="ECO:0007669"/>
    <property type="project" value="TreeGrafter"/>
</dbReference>
<comment type="caution">
    <text evidence="1">The sequence shown here is derived from an EMBL/GenBank/DDBJ whole genome shotgun (WGS) entry which is preliminary data.</text>
</comment>
<dbReference type="InterPro" id="IPR036768">
    <property type="entry name" value="PolIII_chi_sf"/>
</dbReference>
<dbReference type="RefSeq" id="WP_136132456.1">
    <property type="nucleotide sequence ID" value="NZ_PDKR01000002.1"/>
</dbReference>
<dbReference type="GO" id="GO:0006260">
    <property type="term" value="P:DNA replication"/>
    <property type="evidence" value="ECO:0007669"/>
    <property type="project" value="InterPro"/>
</dbReference>
<dbReference type="Pfam" id="PF04364">
    <property type="entry name" value="DNA_pol3_chi"/>
    <property type="match status" value="1"/>
</dbReference>
<dbReference type="PANTHER" id="PTHR38767:SF1">
    <property type="entry name" value="DNA POLYMERASE III SUBUNIT CHI"/>
    <property type="match status" value="1"/>
</dbReference>
<dbReference type="AlphaFoldDB" id="A0A2P5T247"/>
<dbReference type="SUPFAM" id="SSF102400">
    <property type="entry name" value="DNA polymerase III chi subunit"/>
    <property type="match status" value="1"/>
</dbReference>
<sequence>MKIATFYTMTPQYVSDNDLNNIEVLVCYIVKKYWYKGKNILIYCENIYQAIRIDEMLWQKPLNAFIPHSLIGENITCKVPIEIAWLKTKINSSSYDVLINLVVGIINIASNFNEIVDFVPYKEHLKKLARIRYKEYRKIGFKLNITKFSN</sequence>
<name>A0A2P5T247_9GAMM</name>
<reference evidence="1 2" key="1">
    <citation type="journal article" date="2018" name="Genome Biol. Evol.">
        <title>Cladogenesis and Genomic Streamlining in Extracellular Endosymbionts of Tropical Stink Bugs.</title>
        <authorList>
            <person name="Otero-Bravo A."/>
            <person name="Goffredi S."/>
            <person name="Sabree Z.L."/>
        </authorList>
    </citation>
    <scope>NUCLEOTIDE SEQUENCE [LARGE SCALE GENOMIC DNA]</scope>
    <source>
        <strain evidence="1 2">SoEO</strain>
    </source>
</reference>
<dbReference type="Gene3D" id="3.40.50.10110">
    <property type="entry name" value="DNA polymerase III subunit chi"/>
    <property type="match status" value="1"/>
</dbReference>
<dbReference type="OrthoDB" id="5297568at2"/>
<gene>
    <name evidence="1" type="ORF">CRV09_01810</name>
</gene>
<organism evidence="1 2">
    <name type="scientific">Candidatus Pantoea edessiphila</name>
    <dbReference type="NCBI Taxonomy" id="2044610"/>
    <lineage>
        <taxon>Bacteria</taxon>
        <taxon>Pseudomonadati</taxon>
        <taxon>Pseudomonadota</taxon>
        <taxon>Gammaproteobacteria</taxon>
        <taxon>Enterobacterales</taxon>
        <taxon>Erwiniaceae</taxon>
        <taxon>Pantoea</taxon>
    </lineage>
</organism>
<evidence type="ECO:0000313" key="1">
    <source>
        <dbReference type="EMBL" id="PPI88620.1"/>
    </source>
</evidence>
<dbReference type="EMBL" id="PDKR01000002">
    <property type="protein sequence ID" value="PPI88620.1"/>
    <property type="molecule type" value="Genomic_DNA"/>
</dbReference>